<protein>
    <submittedName>
        <fullName evidence="1">Uncharacterized protein</fullName>
    </submittedName>
</protein>
<gene>
    <name evidence="1" type="ORF">Q9L58_003387</name>
</gene>
<evidence type="ECO:0000313" key="2">
    <source>
        <dbReference type="Proteomes" id="UP001447188"/>
    </source>
</evidence>
<dbReference type="Proteomes" id="UP001447188">
    <property type="component" value="Unassembled WGS sequence"/>
</dbReference>
<comment type="caution">
    <text evidence="1">The sequence shown here is derived from an EMBL/GenBank/DDBJ whole genome shotgun (WGS) entry which is preliminary data.</text>
</comment>
<keyword evidence="2" id="KW-1185">Reference proteome</keyword>
<name>A0ABR3GP06_9PEZI</name>
<dbReference type="EMBL" id="JBBBZM010000032">
    <property type="protein sequence ID" value="KAL0637663.1"/>
    <property type="molecule type" value="Genomic_DNA"/>
</dbReference>
<accession>A0ABR3GP06</accession>
<proteinExistence type="predicted"/>
<reference evidence="1 2" key="1">
    <citation type="submission" date="2024-02" db="EMBL/GenBank/DDBJ databases">
        <title>Discinaceae phylogenomics.</title>
        <authorList>
            <person name="Dirks A.C."/>
            <person name="James T.Y."/>
        </authorList>
    </citation>
    <scope>NUCLEOTIDE SEQUENCE [LARGE SCALE GENOMIC DNA]</scope>
    <source>
        <strain evidence="1 2">ACD0624</strain>
    </source>
</reference>
<organism evidence="1 2">
    <name type="scientific">Discina gigas</name>
    <dbReference type="NCBI Taxonomy" id="1032678"/>
    <lineage>
        <taxon>Eukaryota</taxon>
        <taxon>Fungi</taxon>
        <taxon>Dikarya</taxon>
        <taxon>Ascomycota</taxon>
        <taxon>Pezizomycotina</taxon>
        <taxon>Pezizomycetes</taxon>
        <taxon>Pezizales</taxon>
        <taxon>Discinaceae</taxon>
        <taxon>Discina</taxon>
    </lineage>
</organism>
<sequence length="157" mass="17001">MSTNFDHAQSADTADHRRQLILVVSGNASPQIAECLASEIGTDYIGGATILRGLEESTNKAEELAHEALKVSTHTGIAILALPETGFPLKMFRDAVPKDVDVRFILCDGAARERRRDEQSDRDGLRCLTVDVNKGNGGVEAVVRKIEQEVWGAGSEL</sequence>
<evidence type="ECO:0000313" key="1">
    <source>
        <dbReference type="EMBL" id="KAL0637663.1"/>
    </source>
</evidence>